<dbReference type="PANTHER" id="PTHR41677">
    <property type="entry name" value="YALI0B19030P"/>
    <property type="match status" value="1"/>
</dbReference>
<dbReference type="PANTHER" id="PTHR41677:SF1">
    <property type="entry name" value="FE2OG DIOXYGENASE DOMAIN-CONTAINING PROTEIN"/>
    <property type="match status" value="1"/>
</dbReference>
<gene>
    <name evidence="1" type="ORF">B0A52_07923</name>
</gene>
<dbReference type="EMBL" id="NAJM01000037">
    <property type="protein sequence ID" value="RVX68499.1"/>
    <property type="molecule type" value="Genomic_DNA"/>
</dbReference>
<evidence type="ECO:0000313" key="2">
    <source>
        <dbReference type="Proteomes" id="UP000288859"/>
    </source>
</evidence>
<reference evidence="1 2" key="1">
    <citation type="submission" date="2017-03" db="EMBL/GenBank/DDBJ databases">
        <title>Genomes of endolithic fungi from Antarctica.</title>
        <authorList>
            <person name="Coleine C."/>
            <person name="Masonjones S."/>
            <person name="Stajich J.E."/>
        </authorList>
    </citation>
    <scope>NUCLEOTIDE SEQUENCE [LARGE SCALE GENOMIC DNA]</scope>
    <source>
        <strain evidence="1 2">CCFEE 6314</strain>
    </source>
</reference>
<sequence length="375" mass="42083">MASADVLLPSSVPAFGVAKRKFQVDELLSERSTMRVPRKVTFEPEKHLIYEEPKKVWSMADIGMTDKGISPTAVSEPFPLFSQEAIEQMRAEILSDAVQENCKYSSNIAKSQLRGFAPRFAPFVYDAWNSPEVLSIVSKIAGVELVPQFDLEIAHINLSSTTGDREEKAHRDADEGISGCPVDDDTPIVDWHTDSYPFVCVIMLSDCTNMVGGETALRKADGSIMKVRGPGMGHAVVMQGRYIEHQAMKATGTTERITMVTSFRPKSAFIKDDTVLTTVRSISDLSELYSQYAEYRLDILEERTRAHLREVRDRKRAGRGFDTASTKAWISEQKKFLESMLREMVDDDQVIKGYTDDSHLLSEASKADLRKRARI</sequence>
<protein>
    <recommendedName>
        <fullName evidence="3">Fe2OG dioxygenase domain-containing protein</fullName>
    </recommendedName>
</protein>
<dbReference type="Proteomes" id="UP000288859">
    <property type="component" value="Unassembled WGS sequence"/>
</dbReference>
<accession>A0A438MZE9</accession>
<evidence type="ECO:0008006" key="3">
    <source>
        <dbReference type="Google" id="ProtNLM"/>
    </source>
</evidence>
<dbReference type="OrthoDB" id="10256055at2759"/>
<proteinExistence type="predicted"/>
<comment type="caution">
    <text evidence="1">The sequence shown here is derived from an EMBL/GenBank/DDBJ whole genome shotgun (WGS) entry which is preliminary data.</text>
</comment>
<organism evidence="1 2">
    <name type="scientific">Exophiala mesophila</name>
    <name type="common">Black yeast-like fungus</name>
    <dbReference type="NCBI Taxonomy" id="212818"/>
    <lineage>
        <taxon>Eukaryota</taxon>
        <taxon>Fungi</taxon>
        <taxon>Dikarya</taxon>
        <taxon>Ascomycota</taxon>
        <taxon>Pezizomycotina</taxon>
        <taxon>Eurotiomycetes</taxon>
        <taxon>Chaetothyriomycetidae</taxon>
        <taxon>Chaetothyriales</taxon>
        <taxon>Herpotrichiellaceae</taxon>
        <taxon>Exophiala</taxon>
    </lineage>
</organism>
<dbReference type="AlphaFoldDB" id="A0A438MZE9"/>
<evidence type="ECO:0000313" key="1">
    <source>
        <dbReference type="EMBL" id="RVX68499.1"/>
    </source>
</evidence>
<name>A0A438MZE9_EXOME</name>